<organism evidence="2 3">
    <name type="scientific">Mycena rosella</name>
    <name type="common">Pink bonnet</name>
    <name type="synonym">Agaricus rosellus</name>
    <dbReference type="NCBI Taxonomy" id="1033263"/>
    <lineage>
        <taxon>Eukaryota</taxon>
        <taxon>Fungi</taxon>
        <taxon>Dikarya</taxon>
        <taxon>Basidiomycota</taxon>
        <taxon>Agaricomycotina</taxon>
        <taxon>Agaricomycetes</taxon>
        <taxon>Agaricomycetidae</taxon>
        <taxon>Agaricales</taxon>
        <taxon>Marasmiineae</taxon>
        <taxon>Mycenaceae</taxon>
        <taxon>Mycena</taxon>
    </lineage>
</organism>
<proteinExistence type="predicted"/>
<dbReference type="AlphaFoldDB" id="A0AAD7GU72"/>
<gene>
    <name evidence="2" type="ORF">B0H17DRAFT_1156769</name>
</gene>
<reference evidence="2" key="1">
    <citation type="submission" date="2023-03" db="EMBL/GenBank/DDBJ databases">
        <title>Massive genome expansion in bonnet fungi (Mycena s.s.) driven by repeated elements and novel gene families across ecological guilds.</title>
        <authorList>
            <consortium name="Lawrence Berkeley National Laboratory"/>
            <person name="Harder C.B."/>
            <person name="Miyauchi S."/>
            <person name="Viragh M."/>
            <person name="Kuo A."/>
            <person name="Thoen E."/>
            <person name="Andreopoulos B."/>
            <person name="Lu D."/>
            <person name="Skrede I."/>
            <person name="Drula E."/>
            <person name="Henrissat B."/>
            <person name="Morin E."/>
            <person name="Kohler A."/>
            <person name="Barry K."/>
            <person name="LaButti K."/>
            <person name="Morin E."/>
            <person name="Salamov A."/>
            <person name="Lipzen A."/>
            <person name="Mereny Z."/>
            <person name="Hegedus B."/>
            <person name="Baldrian P."/>
            <person name="Stursova M."/>
            <person name="Weitz H."/>
            <person name="Taylor A."/>
            <person name="Grigoriev I.V."/>
            <person name="Nagy L.G."/>
            <person name="Martin F."/>
            <person name="Kauserud H."/>
        </authorList>
    </citation>
    <scope>NUCLEOTIDE SEQUENCE</scope>
    <source>
        <strain evidence="2">CBHHK067</strain>
    </source>
</reference>
<accession>A0AAD7GU72</accession>
<sequence length="843" mass="94388">MSGFPRACFSEKELNATRWYAKKNGVSMQPTIKQVKNHCEDILNVAGLGTKLLDGKLGNCFAVNDWFKILDHGKLEEVRQAAKWKREVDGKVSGPMARGNRGKDYYVEEVCFARLDDAGAISPVIPMRWFTCDGKLLSIAHPLHLTSSKSAFVIDGTDDACLEIPLDKYFLNVCDLEDADSQGRRVHSIPLWTYCDDTSGNVSKKWNKHNSILFTLAGLPRALMQMLYNIHFIAISNLSPPLEMIEAVTAMLREAGKDGIEVWDCEYKEWILIIPWFLAFQGDNPMSSEFASHIGMKGKFFCRVCQAKSDKNNHAPGHAGEIDRLKEFMTLKHAIGAPSAVDDMATDSGSKDKYFHHFLEKLQAAASKLRDEQKERDPGPSEAGISKAEELHAEMPDNIFNPVLSILKPPDFDANADTPVEILHVILLGVVKYWWRDAVSRQNSKGKEELKARLSSVNVAGLKTPPIRGNTYVQYAGSLEKLNTAVSDFLNATALWNTQWFNKPKFHFFESFNLVIRLRSIHSTKHAPSLDIATAFSHLHAIRHLVNGNSIAPRQAGPEVLALLNDEEFLGSMSMDRLRDVSKSILPNGDKAEILRYIIYRKNGKSCVGRVEEILAESETDILLGVLVSACTIGPDILPYRLPACTVHVNQCSMIVFEVSPSIAWKYFSSPSCKITLTRQVIQELQQTEHFENEVNHAVEPDDCFLNLAQLRSATDVQKFRSSGRLSDLSLIETIEQSIHNCEQLERETKEAEEAREAERLGKTAGKQTKEAERLEKVAEKQARKRQAGPAQLDADLGSTQSGKEVGRKKPRRKKAEVDRDYAEGGDELEYVARPSKLHTAQP</sequence>
<feature type="region of interest" description="Disordered" evidence="1">
    <location>
        <begin position="745"/>
        <end position="843"/>
    </location>
</feature>
<dbReference type="EMBL" id="JARKIE010000008">
    <property type="protein sequence ID" value="KAJ7705289.1"/>
    <property type="molecule type" value="Genomic_DNA"/>
</dbReference>
<dbReference type="Proteomes" id="UP001221757">
    <property type="component" value="Unassembled WGS sequence"/>
</dbReference>
<comment type="caution">
    <text evidence="2">The sequence shown here is derived from an EMBL/GenBank/DDBJ whole genome shotgun (WGS) entry which is preliminary data.</text>
</comment>
<feature type="compositionally biased region" description="Basic and acidic residues" evidence="1">
    <location>
        <begin position="745"/>
        <end position="782"/>
    </location>
</feature>
<keyword evidence="3" id="KW-1185">Reference proteome</keyword>
<dbReference type="PANTHER" id="PTHR31912:SF34">
    <property type="entry name" value="NOTOCHORD-RELATED PROTEIN"/>
    <property type="match status" value="1"/>
</dbReference>
<name>A0AAD7GU72_MYCRO</name>
<evidence type="ECO:0000313" key="2">
    <source>
        <dbReference type="EMBL" id="KAJ7705289.1"/>
    </source>
</evidence>
<evidence type="ECO:0000256" key="1">
    <source>
        <dbReference type="SAM" id="MobiDB-lite"/>
    </source>
</evidence>
<evidence type="ECO:0000313" key="3">
    <source>
        <dbReference type="Proteomes" id="UP001221757"/>
    </source>
</evidence>
<dbReference type="PANTHER" id="PTHR31912">
    <property type="entry name" value="IP13529P"/>
    <property type="match status" value="1"/>
</dbReference>
<protein>
    <submittedName>
        <fullName evidence="2">Uncharacterized protein</fullName>
    </submittedName>
</protein>